<sequence length="124" mass="14217">MGNSGVYFITCECFGAKFVKLGRSSDVASRRRELQSGCPFELVIEHVQPLDEKQAIEHERRYRSLFRTMEQRISQVTENSSSTNKKRLTRWFPFTGEIEAFVVQLKEGELPNTALASDPQALLF</sequence>
<reference evidence="1 2" key="1">
    <citation type="submission" date="2019-02" db="EMBL/GenBank/DDBJ databases">
        <title>Deep-cultivation of Planctomycetes and their phenomic and genomic characterization uncovers novel biology.</title>
        <authorList>
            <person name="Wiegand S."/>
            <person name="Jogler M."/>
            <person name="Boedeker C."/>
            <person name="Pinto D."/>
            <person name="Vollmers J."/>
            <person name="Rivas-Marin E."/>
            <person name="Kohn T."/>
            <person name="Peeters S.H."/>
            <person name="Heuer A."/>
            <person name="Rast P."/>
            <person name="Oberbeckmann S."/>
            <person name="Bunk B."/>
            <person name="Jeske O."/>
            <person name="Meyerdierks A."/>
            <person name="Storesund J.E."/>
            <person name="Kallscheuer N."/>
            <person name="Luecker S."/>
            <person name="Lage O.M."/>
            <person name="Pohl T."/>
            <person name="Merkel B.J."/>
            <person name="Hornburger P."/>
            <person name="Mueller R.-W."/>
            <person name="Bruemmer F."/>
            <person name="Labrenz M."/>
            <person name="Spormann A.M."/>
            <person name="Op Den Camp H."/>
            <person name="Overmann J."/>
            <person name="Amann R."/>
            <person name="Jetten M.S.M."/>
            <person name="Mascher T."/>
            <person name="Medema M.H."/>
            <person name="Devos D.P."/>
            <person name="Kaster A.-K."/>
            <person name="Ovreas L."/>
            <person name="Rohde M."/>
            <person name="Galperin M.Y."/>
            <person name="Jogler C."/>
        </authorList>
    </citation>
    <scope>NUCLEOTIDE SEQUENCE [LARGE SCALE GENOMIC DNA]</scope>
    <source>
        <strain evidence="1 2">Pla100</strain>
    </source>
</reference>
<evidence type="ECO:0008006" key="3">
    <source>
        <dbReference type="Google" id="ProtNLM"/>
    </source>
</evidence>
<comment type="caution">
    <text evidence="1">The sequence shown here is derived from an EMBL/GenBank/DDBJ whole genome shotgun (WGS) entry which is preliminary data.</text>
</comment>
<dbReference type="AlphaFoldDB" id="A0A5C5ZXI4"/>
<evidence type="ECO:0000313" key="1">
    <source>
        <dbReference type="EMBL" id="TWT91671.1"/>
    </source>
</evidence>
<evidence type="ECO:0000313" key="2">
    <source>
        <dbReference type="Proteomes" id="UP000316213"/>
    </source>
</evidence>
<protein>
    <recommendedName>
        <fullName evidence="3">GIY-YIG nuclease family protein</fullName>
    </recommendedName>
</protein>
<accession>A0A5C5ZXI4</accession>
<keyword evidence="2" id="KW-1185">Reference proteome</keyword>
<gene>
    <name evidence="1" type="ORF">Pla100_50900</name>
</gene>
<dbReference type="Proteomes" id="UP000316213">
    <property type="component" value="Unassembled WGS sequence"/>
</dbReference>
<organism evidence="1 2">
    <name type="scientific">Neorhodopirellula pilleata</name>
    <dbReference type="NCBI Taxonomy" id="2714738"/>
    <lineage>
        <taxon>Bacteria</taxon>
        <taxon>Pseudomonadati</taxon>
        <taxon>Planctomycetota</taxon>
        <taxon>Planctomycetia</taxon>
        <taxon>Pirellulales</taxon>
        <taxon>Pirellulaceae</taxon>
        <taxon>Neorhodopirellula</taxon>
    </lineage>
</organism>
<proteinExistence type="predicted"/>
<dbReference type="EMBL" id="SJPM01000014">
    <property type="protein sequence ID" value="TWT91671.1"/>
    <property type="molecule type" value="Genomic_DNA"/>
</dbReference>
<name>A0A5C5ZXI4_9BACT</name>